<sequence>MAQPQEDIFASESVKFVPWAPNWEEGLEIHGNIKSTSTLATLCHKNFTDTERELIHKGVDLIVGVKEAQVLDHPDILSQIVEPASTHSTSHFLVAHNPGPIDSITIQKEGDATILLEAIRVKEQNSKLVWRITSPLVEIGDCAVYTHDKNTSFYILRDGFEEAAIYFRKSAGNSKLRCFDVIVPSLQRETGKHVSIGFDDKSSYLLAQATLDTIPNDCIKMSVREPQEKDGRYVLMFNGRVKRTSAKNFILVHPSQPSREILLCGKSGVKKYVFDLNWPLSLIQGFGIFLTLFSKPRSH</sequence>
<organism evidence="3 4">
    <name type="scientific">Tritrichomonas musculus</name>
    <dbReference type="NCBI Taxonomy" id="1915356"/>
    <lineage>
        <taxon>Eukaryota</taxon>
        <taxon>Metamonada</taxon>
        <taxon>Parabasalia</taxon>
        <taxon>Tritrichomonadida</taxon>
        <taxon>Tritrichomonadidae</taxon>
        <taxon>Tritrichomonas</taxon>
    </lineage>
</organism>
<accession>A0ABR2JUB9</accession>
<evidence type="ECO:0000313" key="3">
    <source>
        <dbReference type="EMBL" id="KAK8882472.1"/>
    </source>
</evidence>
<dbReference type="Gene3D" id="3.20.90.10">
    <property type="entry name" value="Tubby Protein, Chain A"/>
    <property type="match status" value="1"/>
</dbReference>
<feature type="domain" description="Tubby C-terminal" evidence="2">
    <location>
        <begin position="162"/>
        <end position="293"/>
    </location>
</feature>
<evidence type="ECO:0000259" key="2">
    <source>
        <dbReference type="Pfam" id="PF01167"/>
    </source>
</evidence>
<dbReference type="SUPFAM" id="SSF54518">
    <property type="entry name" value="Tubby C-terminal domain-like"/>
    <property type="match status" value="1"/>
</dbReference>
<evidence type="ECO:0000256" key="1">
    <source>
        <dbReference type="ARBA" id="ARBA00007129"/>
    </source>
</evidence>
<dbReference type="InterPro" id="IPR025659">
    <property type="entry name" value="Tubby-like_C"/>
</dbReference>
<dbReference type="Pfam" id="PF01167">
    <property type="entry name" value="Tub"/>
    <property type="match status" value="1"/>
</dbReference>
<dbReference type="PANTHER" id="PTHR16517:SF7">
    <property type="entry name" value="PROTEIN KING TUBBY"/>
    <property type="match status" value="1"/>
</dbReference>
<comment type="caution">
    <text evidence="3">The sequence shown here is derived from an EMBL/GenBank/DDBJ whole genome shotgun (WGS) entry which is preliminary data.</text>
</comment>
<dbReference type="EMBL" id="JAPFFF010000009">
    <property type="protein sequence ID" value="KAK8882472.1"/>
    <property type="molecule type" value="Genomic_DNA"/>
</dbReference>
<dbReference type="Proteomes" id="UP001470230">
    <property type="component" value="Unassembled WGS sequence"/>
</dbReference>
<reference evidence="3 4" key="1">
    <citation type="submission" date="2024-04" db="EMBL/GenBank/DDBJ databases">
        <title>Tritrichomonas musculus Genome.</title>
        <authorList>
            <person name="Alves-Ferreira E."/>
            <person name="Grigg M."/>
            <person name="Lorenzi H."/>
            <person name="Galac M."/>
        </authorList>
    </citation>
    <scope>NUCLEOTIDE SEQUENCE [LARGE SCALE GENOMIC DNA]</scope>
    <source>
        <strain evidence="3 4">EAF2021</strain>
    </source>
</reference>
<evidence type="ECO:0000313" key="4">
    <source>
        <dbReference type="Proteomes" id="UP001470230"/>
    </source>
</evidence>
<gene>
    <name evidence="3" type="ORF">M9Y10_045114</name>
</gene>
<dbReference type="PRINTS" id="PR01573">
    <property type="entry name" value="SUPERTUBBY"/>
</dbReference>
<dbReference type="InterPro" id="IPR000007">
    <property type="entry name" value="Tubby_C"/>
</dbReference>
<keyword evidence="4" id="KW-1185">Reference proteome</keyword>
<protein>
    <recommendedName>
        <fullName evidence="2">Tubby C-terminal domain-containing protein</fullName>
    </recommendedName>
</protein>
<proteinExistence type="inferred from homology"/>
<name>A0ABR2JUB9_9EUKA</name>
<dbReference type="PANTHER" id="PTHR16517">
    <property type="entry name" value="TUBBY-RELATED"/>
    <property type="match status" value="1"/>
</dbReference>
<comment type="similarity">
    <text evidence="1">Belongs to the TUB family.</text>
</comment>